<organism evidence="2 3">
    <name type="scientific">Sphingomonas morindae</name>
    <dbReference type="NCBI Taxonomy" id="1541170"/>
    <lineage>
        <taxon>Bacteria</taxon>
        <taxon>Pseudomonadati</taxon>
        <taxon>Pseudomonadota</taxon>
        <taxon>Alphaproteobacteria</taxon>
        <taxon>Sphingomonadales</taxon>
        <taxon>Sphingomonadaceae</taxon>
        <taxon>Sphingomonas</taxon>
    </lineage>
</organism>
<keyword evidence="2" id="KW-0808">Transferase</keyword>
<dbReference type="GO" id="GO:0016301">
    <property type="term" value="F:kinase activity"/>
    <property type="evidence" value="ECO:0007669"/>
    <property type="project" value="UniProtKB-KW"/>
</dbReference>
<dbReference type="Pfam" id="PF07475">
    <property type="entry name" value="Hpr_kinase_C"/>
    <property type="match status" value="1"/>
</dbReference>
<evidence type="ECO:0000313" key="2">
    <source>
        <dbReference type="EMBL" id="USI73167.1"/>
    </source>
</evidence>
<evidence type="ECO:0000313" key="3">
    <source>
        <dbReference type="Proteomes" id="UP001056937"/>
    </source>
</evidence>
<accession>A0ABY4X8A7</accession>
<sequence>MSETLLHASCVAIGDRGVLLAGASGSGKSDLALRLMDRGATLVSDDYTALAPRDGRLIATPPPRIAGSIEMRGVGILTVPHRAEVEVRLILDLETLPERLPVFDRRVIAGIALPFAALSALEPSAPLKVEQLLERFG</sequence>
<dbReference type="InterPro" id="IPR027417">
    <property type="entry name" value="P-loop_NTPase"/>
</dbReference>
<dbReference type="Proteomes" id="UP001056937">
    <property type="component" value="Chromosome 1"/>
</dbReference>
<dbReference type="InterPro" id="IPR011104">
    <property type="entry name" value="Hpr_kin/Pase_C"/>
</dbReference>
<keyword evidence="3" id="KW-1185">Reference proteome</keyword>
<dbReference type="RefSeq" id="WP_252166978.1">
    <property type="nucleotide sequence ID" value="NZ_CP084930.1"/>
</dbReference>
<name>A0ABY4X8A7_9SPHN</name>
<protein>
    <submittedName>
        <fullName evidence="2">HPr kinase/phosphatase C-terminal domain-containing protein</fullName>
    </submittedName>
</protein>
<feature type="domain" description="HPr kinase/phosphorylase C-terminal" evidence="1">
    <location>
        <begin position="3"/>
        <end position="80"/>
    </location>
</feature>
<gene>
    <name evidence="2" type="ORF">LHA26_01400</name>
</gene>
<dbReference type="EMBL" id="CP084930">
    <property type="protein sequence ID" value="USI73167.1"/>
    <property type="molecule type" value="Genomic_DNA"/>
</dbReference>
<reference evidence="2" key="1">
    <citation type="journal article" date="2022" name="Toxins">
        <title>Genomic Analysis of Sphingopyxis sp. USTB-05 for Biodegrading Cyanobacterial Hepatotoxins.</title>
        <authorList>
            <person name="Liu C."/>
            <person name="Xu Q."/>
            <person name="Zhao Z."/>
            <person name="Zhang H."/>
            <person name="Liu X."/>
            <person name="Yin C."/>
            <person name="Liu Y."/>
            <person name="Yan H."/>
        </authorList>
    </citation>
    <scope>NUCLEOTIDE SEQUENCE</scope>
    <source>
        <strain evidence="2">NBD5</strain>
    </source>
</reference>
<proteinExistence type="predicted"/>
<evidence type="ECO:0000259" key="1">
    <source>
        <dbReference type="Pfam" id="PF07475"/>
    </source>
</evidence>
<dbReference type="Gene3D" id="3.40.50.300">
    <property type="entry name" value="P-loop containing nucleotide triphosphate hydrolases"/>
    <property type="match status" value="1"/>
</dbReference>
<dbReference type="SUPFAM" id="SSF53795">
    <property type="entry name" value="PEP carboxykinase-like"/>
    <property type="match status" value="1"/>
</dbReference>
<dbReference type="CDD" id="cd01918">
    <property type="entry name" value="HprK_C"/>
    <property type="match status" value="1"/>
</dbReference>
<keyword evidence="2" id="KW-0418">Kinase</keyword>